<evidence type="ECO:0000313" key="1">
    <source>
        <dbReference type="EMBL" id="TGO34266.1"/>
    </source>
</evidence>
<keyword evidence="2" id="KW-1185">Reference proteome</keyword>
<accession>A0A4Z1GBC0</accession>
<gene>
    <name evidence="1" type="ORF">BHYA_0205g00180</name>
</gene>
<comment type="caution">
    <text evidence="1">The sequence shown here is derived from an EMBL/GenBank/DDBJ whole genome shotgun (WGS) entry which is preliminary data.</text>
</comment>
<organism evidence="1 2">
    <name type="scientific">Botrytis hyacinthi</name>
    <dbReference type="NCBI Taxonomy" id="278943"/>
    <lineage>
        <taxon>Eukaryota</taxon>
        <taxon>Fungi</taxon>
        <taxon>Dikarya</taxon>
        <taxon>Ascomycota</taxon>
        <taxon>Pezizomycotina</taxon>
        <taxon>Leotiomycetes</taxon>
        <taxon>Helotiales</taxon>
        <taxon>Sclerotiniaceae</taxon>
        <taxon>Botrytis</taxon>
    </lineage>
</organism>
<evidence type="ECO:0000313" key="2">
    <source>
        <dbReference type="Proteomes" id="UP000297814"/>
    </source>
</evidence>
<sequence>MTSRSPGSLLSALETLTSNPPASLLENHVLKTKLRLAARDLWLALETPADALARVVLSQGTEADVVLLARLLRILAAFGAIKENGQYYTLSPSYAIFADSTFTKGVVTW</sequence>
<proteinExistence type="predicted"/>
<protein>
    <submittedName>
        <fullName evidence="1">Uncharacterized protein</fullName>
    </submittedName>
</protein>
<dbReference type="EMBL" id="PQXK01000205">
    <property type="protein sequence ID" value="TGO34266.1"/>
    <property type="molecule type" value="Genomic_DNA"/>
</dbReference>
<dbReference type="Proteomes" id="UP000297814">
    <property type="component" value="Unassembled WGS sequence"/>
</dbReference>
<reference evidence="1 2" key="1">
    <citation type="submission" date="2017-12" db="EMBL/GenBank/DDBJ databases">
        <title>Comparative genomics of Botrytis spp.</title>
        <authorList>
            <person name="Valero-Jimenez C.A."/>
            <person name="Tapia P."/>
            <person name="Veloso J."/>
            <person name="Silva-Moreno E."/>
            <person name="Staats M."/>
            <person name="Valdes J.H."/>
            <person name="Van Kan J.A.L."/>
        </authorList>
    </citation>
    <scope>NUCLEOTIDE SEQUENCE [LARGE SCALE GENOMIC DNA]</scope>
    <source>
        <strain evidence="1 2">Bh0001</strain>
    </source>
</reference>
<dbReference type="AlphaFoldDB" id="A0A4Z1GBC0"/>
<name>A0A4Z1GBC0_9HELO</name>